<dbReference type="Proteomes" id="UP000298277">
    <property type="component" value="Unassembled WGS sequence"/>
</dbReference>
<dbReference type="Gene3D" id="3.10.100.10">
    <property type="entry name" value="Mannose-Binding Protein A, subunit A"/>
    <property type="match status" value="1"/>
</dbReference>
<dbReference type="SUPFAM" id="SSF56436">
    <property type="entry name" value="C-type lectin-like"/>
    <property type="match status" value="1"/>
</dbReference>
<evidence type="ECO:0000259" key="1">
    <source>
        <dbReference type="Pfam" id="PF07588"/>
    </source>
</evidence>
<dbReference type="EMBL" id="RQFA01000010">
    <property type="protein sequence ID" value="TGK38451.1"/>
    <property type="molecule type" value="Genomic_DNA"/>
</dbReference>
<name>A0A5F1YF48_9LEPT</name>
<gene>
    <name evidence="2" type="ORF">EHQ17_02085</name>
</gene>
<dbReference type="Pfam" id="PF07588">
    <property type="entry name" value="DUF1554"/>
    <property type="match status" value="1"/>
</dbReference>
<evidence type="ECO:0000313" key="2">
    <source>
        <dbReference type="EMBL" id="TGK38451.1"/>
    </source>
</evidence>
<comment type="caution">
    <text evidence="2">The sequence shown here is derived from an EMBL/GenBank/DDBJ whole genome shotgun (WGS) entry which is preliminary data.</text>
</comment>
<dbReference type="AlphaFoldDB" id="A0A5F1YF48"/>
<organism evidence="2 3">
    <name type="scientific">Leptospira gomenensis</name>
    <dbReference type="NCBI Taxonomy" id="2484974"/>
    <lineage>
        <taxon>Bacteria</taxon>
        <taxon>Pseudomonadati</taxon>
        <taxon>Spirochaetota</taxon>
        <taxon>Spirochaetia</taxon>
        <taxon>Leptospirales</taxon>
        <taxon>Leptospiraceae</taxon>
        <taxon>Leptospira</taxon>
    </lineage>
</organism>
<keyword evidence="3" id="KW-1185">Reference proteome</keyword>
<evidence type="ECO:0000313" key="3">
    <source>
        <dbReference type="Proteomes" id="UP000298277"/>
    </source>
</evidence>
<protein>
    <submittedName>
        <fullName evidence="2">DUF1554 domain-containing protein</fullName>
    </submittedName>
</protein>
<proteinExistence type="predicted"/>
<dbReference type="InterPro" id="IPR011448">
    <property type="entry name" value="DUF1554"/>
</dbReference>
<dbReference type="InterPro" id="IPR016186">
    <property type="entry name" value="C-type_lectin-like/link_sf"/>
</dbReference>
<dbReference type="InterPro" id="IPR016187">
    <property type="entry name" value="CTDL_fold"/>
</dbReference>
<dbReference type="OrthoDB" id="345734at2"/>
<feature type="domain" description="DUF1554" evidence="1">
    <location>
        <begin position="172"/>
        <end position="316"/>
    </location>
</feature>
<reference evidence="2" key="1">
    <citation type="journal article" date="2019" name="PLoS Negl. Trop. Dis.">
        <title>Revisiting the worldwide diversity of Leptospira species in the environment.</title>
        <authorList>
            <person name="Vincent A.T."/>
            <person name="Schiettekatte O."/>
            <person name="Bourhy P."/>
            <person name="Veyrier F.J."/>
            <person name="Picardeau M."/>
        </authorList>
    </citation>
    <scope>NUCLEOTIDE SEQUENCE [LARGE SCALE GENOMIC DNA]</scope>
    <source>
        <strain evidence="2">201800299</strain>
    </source>
</reference>
<sequence>MLRIVSGSIEFRKSYILKIWITAIVCFWISNCARPKELPIDSSTNGLFLNLIASETSRMFADSFEQVPVSVEEGVSQNLSIDTSTFSPFHGILYISEEIVSPMSPLQFDTQVSSTSSSTIQVNVFAASDPNCDEEEHILRLTNEFHSLVGKIRVRVLETDRCVFFADAEHSGYSGDLGGIAGADEICEREKSEFLPGSASEYKALLRINLPDTRRPANAASSQTSVDWPIRKNTRYFLHSNDQDRIEFLLSTASEAIPGDASGIFAIPFTASIPEALAPNPNTLWSGFESPNFANGSCCNTWTSGSGSSTGLFLNATFTSYHSYCSIRRSILCIRL</sequence>
<accession>A0A5F1YF48</accession>
<dbReference type="RefSeq" id="WP_135595012.1">
    <property type="nucleotide sequence ID" value="NZ_RQEZ01000088.1"/>
</dbReference>